<feature type="compositionally biased region" description="Low complexity" evidence="1">
    <location>
        <begin position="110"/>
        <end position="121"/>
    </location>
</feature>
<name>A0A178IPB8_9BACT</name>
<dbReference type="EMBL" id="LRRQ01000023">
    <property type="protein sequence ID" value="OAM91568.1"/>
    <property type="molecule type" value="Genomic_DNA"/>
</dbReference>
<proteinExistence type="predicted"/>
<protein>
    <submittedName>
        <fullName evidence="2">Uncharacterized protein</fullName>
    </submittedName>
</protein>
<dbReference type="RefSeq" id="WP_068768741.1">
    <property type="nucleotide sequence ID" value="NZ_CP109796.1"/>
</dbReference>
<sequence>METGQTAGGAGRNPNPVPPEGAREPVLIDTLPMARYSFIVRGHLASGAQITIRGVVHARRGLYYQAQARVLDSILKEIPSLELDDDNLVALKMQTGGGCTPPHDLSLLGRPRPQRAAPARATEQAGGGESPMTIPASQTSAPTGVRPC</sequence>
<evidence type="ECO:0000256" key="1">
    <source>
        <dbReference type="SAM" id="MobiDB-lite"/>
    </source>
</evidence>
<organism evidence="2 3">
    <name type="scientific">Termitidicoccus mucosus</name>
    <dbReference type="NCBI Taxonomy" id="1184151"/>
    <lineage>
        <taxon>Bacteria</taxon>
        <taxon>Pseudomonadati</taxon>
        <taxon>Verrucomicrobiota</taxon>
        <taxon>Opitutia</taxon>
        <taxon>Opitutales</taxon>
        <taxon>Opitutaceae</taxon>
        <taxon>Termitidicoccus</taxon>
    </lineage>
</organism>
<gene>
    <name evidence="2" type="ORF">AW736_02715</name>
</gene>
<keyword evidence="3" id="KW-1185">Reference proteome</keyword>
<evidence type="ECO:0000313" key="2">
    <source>
        <dbReference type="EMBL" id="OAM91568.1"/>
    </source>
</evidence>
<evidence type="ECO:0000313" key="3">
    <source>
        <dbReference type="Proteomes" id="UP000078486"/>
    </source>
</evidence>
<feature type="compositionally biased region" description="Gly residues" evidence="1">
    <location>
        <begin position="1"/>
        <end position="11"/>
    </location>
</feature>
<feature type="region of interest" description="Disordered" evidence="1">
    <location>
        <begin position="1"/>
        <end position="23"/>
    </location>
</feature>
<reference evidence="2 3" key="1">
    <citation type="submission" date="2016-01" db="EMBL/GenBank/DDBJ databases">
        <title>High potential of lignocellulose degradation of a new Verrucomicrobia species.</title>
        <authorList>
            <person name="Wang Y."/>
            <person name="Shi Y."/>
            <person name="Qiu Z."/>
            <person name="Liu S."/>
            <person name="Yang H."/>
        </authorList>
    </citation>
    <scope>NUCLEOTIDE SEQUENCE [LARGE SCALE GENOMIC DNA]</scope>
    <source>
        <strain evidence="2 3">TSB47</strain>
    </source>
</reference>
<dbReference type="AlphaFoldDB" id="A0A178IPB8"/>
<feature type="region of interest" description="Disordered" evidence="1">
    <location>
        <begin position="100"/>
        <end position="148"/>
    </location>
</feature>
<accession>A0A178IPB8</accession>
<comment type="caution">
    <text evidence="2">The sequence shown here is derived from an EMBL/GenBank/DDBJ whole genome shotgun (WGS) entry which is preliminary data.</text>
</comment>
<dbReference type="STRING" id="1184151.AW736_02715"/>
<dbReference type="Proteomes" id="UP000078486">
    <property type="component" value="Unassembled WGS sequence"/>
</dbReference>